<keyword evidence="6" id="KW-1185">Reference proteome</keyword>
<accession>A0ABS4FQB6</accession>
<protein>
    <submittedName>
        <fullName evidence="5">CubicO group peptidase (Beta-lactamase class C family)</fullName>
    </submittedName>
</protein>
<feature type="chain" id="PRO_5046464526" evidence="3">
    <location>
        <begin position="25"/>
        <end position="707"/>
    </location>
</feature>
<dbReference type="InterPro" id="IPR001466">
    <property type="entry name" value="Beta-lactam-related"/>
</dbReference>
<sequence>MKMWKRTGVVMIAAVLFATPMAEGAVQANQGIVAKSEDGVTKADQGSEARRLAAAEAQLMAQTLIDGYGASGVQYAIRSKGEIVLSGGLGVDAAGNKTPIGNNVMFAIGSVSKMYVTAATMMLADAGKVDIDSPLTNYISDFKMADERYKQITPRMLMNHSAGFYGSHYRNSMLFADNDTENHDILLQNLRSERLKSEPGEYSVYANDGFQLLEILVERVSGMSYSQFLAQSISTPLGLTSTKTPLDTFDRNQIYPVRVPGIDGALPVENANVLGTGGIYSTAEELTLFSEVLTGKQPNLLSKAAAFAMQQPEYRNGVWVDGSSNVYGYGLGWDSVDLAPFDDYGIQAVTKGGNTILYHAAYIALPEQEVSIAFLTAGGPSTFNTAAASNILLAYLKGAGEIKDIRPDKTFEAPVKKEMPDHFKAYSGLYGKVGSTLSLTVKDGEINLPAMKGGLIPEQTYVYIGDQVFMGEDGRTAISFDEQSNGKTYVRVQSVLEFPGFGQSALDHYELQKLDANTPDAAITQAWKKRDGKTYYAVNEKINSLFYFSPQVLSKKIQLDEGSGYANGTIIMENNKAMNIAEIPVMNGRDAFDLFFYKENGIEYLQSGGWTFISETAIMPIYNGSASTVTIPASGHARWFQIGEGAGGKTMTVEMPESSGFVVYDANGIPIHHSVASGSSSVVLPEGGLIVFGGEARDIFKITLKRE</sequence>
<feature type="domain" description="Beta-lactamase-related" evidence="4">
    <location>
        <begin position="57"/>
        <end position="394"/>
    </location>
</feature>
<reference evidence="5 6" key="1">
    <citation type="submission" date="2021-03" db="EMBL/GenBank/DDBJ databases">
        <title>Genomic Encyclopedia of Type Strains, Phase IV (KMG-IV): sequencing the most valuable type-strain genomes for metagenomic binning, comparative biology and taxonomic classification.</title>
        <authorList>
            <person name="Goeker M."/>
        </authorList>
    </citation>
    <scope>NUCLEOTIDE SEQUENCE [LARGE SCALE GENOMIC DNA]</scope>
    <source>
        <strain evidence="5 6">DSM 14349</strain>
    </source>
</reference>
<dbReference type="Gene3D" id="3.40.710.10">
    <property type="entry name" value="DD-peptidase/beta-lactamase superfamily"/>
    <property type="match status" value="1"/>
</dbReference>
<dbReference type="Pfam" id="PF00144">
    <property type="entry name" value="Beta-lactamase"/>
    <property type="match status" value="1"/>
</dbReference>
<dbReference type="PANTHER" id="PTHR46825">
    <property type="entry name" value="D-ALANYL-D-ALANINE-CARBOXYPEPTIDASE/ENDOPEPTIDASE AMPH"/>
    <property type="match status" value="1"/>
</dbReference>
<evidence type="ECO:0000313" key="5">
    <source>
        <dbReference type="EMBL" id="MBP1904770.1"/>
    </source>
</evidence>
<dbReference type="EMBL" id="JAGGKG010000005">
    <property type="protein sequence ID" value="MBP1904770.1"/>
    <property type="molecule type" value="Genomic_DNA"/>
</dbReference>
<gene>
    <name evidence="5" type="ORF">J2Z32_001394</name>
</gene>
<evidence type="ECO:0000256" key="3">
    <source>
        <dbReference type="SAM" id="SignalP"/>
    </source>
</evidence>
<keyword evidence="2" id="KW-0472">Membrane</keyword>
<dbReference type="PANTHER" id="PTHR46825:SF11">
    <property type="entry name" value="PENICILLIN-BINDING PROTEIN 4"/>
    <property type="match status" value="1"/>
</dbReference>
<evidence type="ECO:0000313" key="6">
    <source>
        <dbReference type="Proteomes" id="UP001519272"/>
    </source>
</evidence>
<evidence type="ECO:0000256" key="2">
    <source>
        <dbReference type="ARBA" id="ARBA00023136"/>
    </source>
</evidence>
<keyword evidence="3" id="KW-0732">Signal</keyword>
<dbReference type="Proteomes" id="UP001519272">
    <property type="component" value="Unassembled WGS sequence"/>
</dbReference>
<feature type="signal peptide" evidence="3">
    <location>
        <begin position="1"/>
        <end position="24"/>
    </location>
</feature>
<organism evidence="5 6">
    <name type="scientific">Paenibacillus turicensis</name>
    <dbReference type="NCBI Taxonomy" id="160487"/>
    <lineage>
        <taxon>Bacteria</taxon>
        <taxon>Bacillati</taxon>
        <taxon>Bacillota</taxon>
        <taxon>Bacilli</taxon>
        <taxon>Bacillales</taxon>
        <taxon>Paenibacillaceae</taxon>
        <taxon>Paenibacillus</taxon>
    </lineage>
</organism>
<evidence type="ECO:0000259" key="4">
    <source>
        <dbReference type="Pfam" id="PF00144"/>
    </source>
</evidence>
<dbReference type="RefSeq" id="WP_245251269.1">
    <property type="nucleotide sequence ID" value="NZ_JAGGKG010000005.1"/>
</dbReference>
<dbReference type="SUPFAM" id="SSF56601">
    <property type="entry name" value="beta-lactamase/transpeptidase-like"/>
    <property type="match status" value="1"/>
</dbReference>
<comment type="subcellular location">
    <subcellularLocation>
        <location evidence="1">Membrane</location>
    </subcellularLocation>
</comment>
<dbReference type="InterPro" id="IPR012338">
    <property type="entry name" value="Beta-lactam/transpept-like"/>
</dbReference>
<comment type="caution">
    <text evidence="5">The sequence shown here is derived from an EMBL/GenBank/DDBJ whole genome shotgun (WGS) entry which is preliminary data.</text>
</comment>
<proteinExistence type="predicted"/>
<name>A0ABS4FQB6_9BACL</name>
<evidence type="ECO:0000256" key="1">
    <source>
        <dbReference type="ARBA" id="ARBA00004370"/>
    </source>
</evidence>
<dbReference type="InterPro" id="IPR050491">
    <property type="entry name" value="AmpC-like"/>
</dbReference>